<dbReference type="EMBL" id="CM051404">
    <property type="protein sequence ID" value="KAJ4705948.1"/>
    <property type="molecule type" value="Genomic_DNA"/>
</dbReference>
<gene>
    <name evidence="1" type="ORF">OWV82_019667</name>
</gene>
<reference evidence="1 2" key="1">
    <citation type="journal article" date="2023" name="Science">
        <title>Complex scaffold remodeling in plant triterpene biosynthesis.</title>
        <authorList>
            <person name="De La Pena R."/>
            <person name="Hodgson H."/>
            <person name="Liu J.C."/>
            <person name="Stephenson M.J."/>
            <person name="Martin A.C."/>
            <person name="Owen C."/>
            <person name="Harkess A."/>
            <person name="Leebens-Mack J."/>
            <person name="Jimenez L.E."/>
            <person name="Osbourn A."/>
            <person name="Sattely E.S."/>
        </authorList>
    </citation>
    <scope>NUCLEOTIDE SEQUENCE [LARGE SCALE GENOMIC DNA]</scope>
    <source>
        <strain evidence="2">cv. JPN11</strain>
        <tissue evidence="1">Leaf</tissue>
    </source>
</reference>
<proteinExistence type="predicted"/>
<name>A0ACC1X495_MELAZ</name>
<protein>
    <submittedName>
        <fullName evidence="1">Chorismate synthase</fullName>
    </submittedName>
</protein>
<evidence type="ECO:0000313" key="2">
    <source>
        <dbReference type="Proteomes" id="UP001164539"/>
    </source>
</evidence>
<accession>A0ACC1X495</accession>
<comment type="caution">
    <text evidence="1">The sequence shown here is derived from an EMBL/GenBank/DDBJ whole genome shotgun (WGS) entry which is preliminary data.</text>
</comment>
<evidence type="ECO:0000313" key="1">
    <source>
        <dbReference type="EMBL" id="KAJ4705948.1"/>
    </source>
</evidence>
<keyword evidence="2" id="KW-1185">Reference proteome</keyword>
<dbReference type="Proteomes" id="UP001164539">
    <property type="component" value="Chromosome 11"/>
</dbReference>
<sequence length="811" mass="90709">MSSELEDQCSQALSKTEDDDTPRFHKESKVSYTRDLLISLSELDICKRLPTALDQSILGELGTCATGLSQTCHDSDSGRFCDYLSQYLHPNHECGLIRTSPQVTSVSGASFPVVQGGGYHLLKRSTAAYRPPHLCKEKVHFGVANEDFYNDETFGSSEYLSKERAEEERRRRDSFELMRKEQHKAYQGKQNKVYDEHKENLDPEIGLLLETCGRSKWFMNKYNESEEYVVSQSEASDPSGHDSTAQTYASAFVLPAVLESRSHEMNLGTKSLTGSFISEPCDTKSEHSKGYGVHSSGLAHQFLGEKKPAGGVSSSCLKGAFEVYTSQNEEVTKQKSTNLSSGRTELSQNLLASITSSATDEMPEQLHEGFEPSMLPDISEHYLNNYHSVNGWSANYRNGRRPNSAAKHGASQYLSLEKKGPDKVDMETSSKLSKGSLDRLCFSEIEGFTKDLQITEFSGNKRYSVGMNTRNDILKPHGFPLTVDESRSIQRNFEGIMSSSCSKQTVVSKSEESQPIQTRVGFNFRSEPEGKLIPVRGSCETGNLIDEICLPDEDSLITADDCILPQDFTSMAAGSSSLFTLSSQVDIADELTFLDPFLTDKRSTQLGLEGPIFDSYDMMGLEASYANLHSHQYYPQFGHYQPGKAIFKSSDAQKVQMHPKMRSSVSETYTYNPQPHHHFPSNVLSDPFHHPHAYLSWFGHSINSPLQKQIPVPNKFSSLHQGRGLPRGSPSPRSFHEMTYYAQESHPTQHFPFHCQQQNYRGLEMPIPGQIAGGIGNQAVRSRQMHPLAMAGHGSRTFDRQEDKGFFWYGQ</sequence>
<organism evidence="1 2">
    <name type="scientific">Melia azedarach</name>
    <name type="common">Chinaberry tree</name>
    <dbReference type="NCBI Taxonomy" id="155640"/>
    <lineage>
        <taxon>Eukaryota</taxon>
        <taxon>Viridiplantae</taxon>
        <taxon>Streptophyta</taxon>
        <taxon>Embryophyta</taxon>
        <taxon>Tracheophyta</taxon>
        <taxon>Spermatophyta</taxon>
        <taxon>Magnoliopsida</taxon>
        <taxon>eudicotyledons</taxon>
        <taxon>Gunneridae</taxon>
        <taxon>Pentapetalae</taxon>
        <taxon>rosids</taxon>
        <taxon>malvids</taxon>
        <taxon>Sapindales</taxon>
        <taxon>Meliaceae</taxon>
        <taxon>Melia</taxon>
    </lineage>
</organism>